<keyword evidence="1" id="KW-1133">Transmembrane helix</keyword>
<evidence type="ECO:0000256" key="1">
    <source>
        <dbReference type="SAM" id="Phobius"/>
    </source>
</evidence>
<evidence type="ECO:0000313" key="2">
    <source>
        <dbReference type="EMBL" id="MED6113734.1"/>
    </source>
</evidence>
<keyword evidence="1" id="KW-0812">Transmembrane</keyword>
<name>A0ABU6QRN2_9FABA</name>
<accession>A0ABU6QRN2</accession>
<comment type="caution">
    <text evidence="2">The sequence shown here is derived from an EMBL/GenBank/DDBJ whole genome shotgun (WGS) entry which is preliminary data.</text>
</comment>
<protein>
    <submittedName>
        <fullName evidence="2">Uncharacterized protein</fullName>
    </submittedName>
</protein>
<organism evidence="2 3">
    <name type="scientific">Stylosanthes scabra</name>
    <dbReference type="NCBI Taxonomy" id="79078"/>
    <lineage>
        <taxon>Eukaryota</taxon>
        <taxon>Viridiplantae</taxon>
        <taxon>Streptophyta</taxon>
        <taxon>Embryophyta</taxon>
        <taxon>Tracheophyta</taxon>
        <taxon>Spermatophyta</taxon>
        <taxon>Magnoliopsida</taxon>
        <taxon>eudicotyledons</taxon>
        <taxon>Gunneridae</taxon>
        <taxon>Pentapetalae</taxon>
        <taxon>rosids</taxon>
        <taxon>fabids</taxon>
        <taxon>Fabales</taxon>
        <taxon>Fabaceae</taxon>
        <taxon>Papilionoideae</taxon>
        <taxon>50 kb inversion clade</taxon>
        <taxon>dalbergioids sensu lato</taxon>
        <taxon>Dalbergieae</taxon>
        <taxon>Pterocarpus clade</taxon>
        <taxon>Stylosanthes</taxon>
    </lineage>
</organism>
<proteinExistence type="predicted"/>
<reference evidence="2 3" key="1">
    <citation type="journal article" date="2023" name="Plants (Basel)">
        <title>Bridging the Gap: Combining Genomics and Transcriptomics Approaches to Understand Stylosanthes scabra, an Orphan Legume from the Brazilian Caatinga.</title>
        <authorList>
            <person name="Ferreira-Neto J.R.C."/>
            <person name="da Silva M.D."/>
            <person name="Binneck E."/>
            <person name="de Melo N.F."/>
            <person name="da Silva R.H."/>
            <person name="de Melo A.L.T.M."/>
            <person name="Pandolfi V."/>
            <person name="Bustamante F.O."/>
            <person name="Brasileiro-Vidal A.C."/>
            <person name="Benko-Iseppon A.M."/>
        </authorList>
    </citation>
    <scope>NUCLEOTIDE SEQUENCE [LARGE SCALE GENOMIC DNA]</scope>
    <source>
        <tissue evidence="2">Leaves</tissue>
    </source>
</reference>
<dbReference type="Proteomes" id="UP001341840">
    <property type="component" value="Unassembled WGS sequence"/>
</dbReference>
<evidence type="ECO:0000313" key="3">
    <source>
        <dbReference type="Proteomes" id="UP001341840"/>
    </source>
</evidence>
<feature type="transmembrane region" description="Helical" evidence="1">
    <location>
        <begin position="112"/>
        <end position="133"/>
    </location>
</feature>
<keyword evidence="3" id="KW-1185">Reference proteome</keyword>
<gene>
    <name evidence="2" type="ORF">PIB30_073609</name>
</gene>
<keyword evidence="1" id="KW-0472">Membrane</keyword>
<dbReference type="EMBL" id="JASCZI010000897">
    <property type="protein sequence ID" value="MED6113734.1"/>
    <property type="molecule type" value="Genomic_DNA"/>
</dbReference>
<sequence>MTTPQRKRSTQSCGSACVGSPSFVKNRKKKFDYNNGKCLHDLDRRADLHCDYFVWVDEIGDNEKSVGVQKRVEESYNKVESYLGAKYSKEDVRIIMNTMTYMVEELKAIRKLIHGICVGIGVLGLLLVMYQIMK</sequence>